<dbReference type="EMBL" id="LBNQ01000025">
    <property type="protein sequence ID" value="KKW67833.1"/>
    <property type="molecule type" value="Genomic_DNA"/>
</dbReference>
<evidence type="ECO:0000313" key="10">
    <source>
        <dbReference type="Proteomes" id="UP000050580"/>
    </source>
</evidence>
<dbReference type="SMART" id="SM00014">
    <property type="entry name" value="acidPPc"/>
    <property type="match status" value="1"/>
</dbReference>
<accession>A0A0U1PZ87</accession>
<dbReference type="Pfam" id="PF01569">
    <property type="entry name" value="PAP2"/>
    <property type="match status" value="1"/>
</dbReference>
<evidence type="ECO:0000256" key="4">
    <source>
        <dbReference type="ARBA" id="ARBA00022801"/>
    </source>
</evidence>
<dbReference type="PATRIC" id="fig|1610491.3.peg.1880"/>
<organism evidence="9 10">
    <name type="scientific">Lampropedia cohaerens</name>
    <dbReference type="NCBI Taxonomy" id="1610491"/>
    <lineage>
        <taxon>Bacteria</taxon>
        <taxon>Pseudomonadati</taxon>
        <taxon>Pseudomonadota</taxon>
        <taxon>Betaproteobacteria</taxon>
        <taxon>Burkholderiales</taxon>
        <taxon>Comamonadaceae</taxon>
        <taxon>Lampropedia</taxon>
    </lineage>
</organism>
<evidence type="ECO:0000256" key="5">
    <source>
        <dbReference type="ARBA" id="ARBA00022989"/>
    </source>
</evidence>
<feature type="transmembrane region" description="Helical" evidence="7">
    <location>
        <begin position="139"/>
        <end position="155"/>
    </location>
</feature>
<dbReference type="AlphaFoldDB" id="A0A0U1PZ87"/>
<dbReference type="Gene3D" id="1.20.144.10">
    <property type="entry name" value="Phosphatidic acid phosphatase type 2/haloperoxidase"/>
    <property type="match status" value="1"/>
</dbReference>
<dbReference type="PANTHER" id="PTHR14969">
    <property type="entry name" value="SPHINGOSINE-1-PHOSPHATE PHOSPHOHYDROLASE"/>
    <property type="match status" value="1"/>
</dbReference>
<proteinExistence type="predicted"/>
<keyword evidence="10" id="KW-1185">Reference proteome</keyword>
<keyword evidence="4" id="KW-0378">Hydrolase</keyword>
<gene>
    <name evidence="9" type="ORF">AAV94_08830</name>
</gene>
<dbReference type="GO" id="GO:0016787">
    <property type="term" value="F:hydrolase activity"/>
    <property type="evidence" value="ECO:0007669"/>
    <property type="project" value="UniProtKB-KW"/>
</dbReference>
<sequence>MCVALQQRLRHPALLALMRTVSRLGNGIFWYALMALLLAAGHLQAAFRMAVAGVAGVLLYKWLKKVTSRPRPYARGGTVVALTAPLDEFSFPSGHTLHAVAFTLVACFYLPLLAWVLVPFTLLIALSRVVLGLHFPSDVLAGAAIGSLLAVLVLMA</sequence>
<evidence type="ECO:0000256" key="1">
    <source>
        <dbReference type="ARBA" id="ARBA00004651"/>
    </source>
</evidence>
<keyword evidence="3 7" id="KW-0812">Transmembrane</keyword>
<evidence type="ECO:0000256" key="3">
    <source>
        <dbReference type="ARBA" id="ARBA00022692"/>
    </source>
</evidence>
<dbReference type="GO" id="GO:0005886">
    <property type="term" value="C:plasma membrane"/>
    <property type="evidence" value="ECO:0007669"/>
    <property type="project" value="UniProtKB-SubCell"/>
</dbReference>
<keyword evidence="2" id="KW-1003">Cell membrane</keyword>
<dbReference type="SUPFAM" id="SSF48317">
    <property type="entry name" value="Acid phosphatase/Vanadium-dependent haloperoxidase"/>
    <property type="match status" value="1"/>
</dbReference>
<dbReference type="STRING" id="1610491.AAV94_08830"/>
<feature type="domain" description="Phosphatidic acid phosphatase type 2/haloperoxidase" evidence="8">
    <location>
        <begin position="47"/>
        <end position="154"/>
    </location>
</feature>
<name>A0A0U1PZ87_9BURK</name>
<evidence type="ECO:0000256" key="7">
    <source>
        <dbReference type="SAM" id="Phobius"/>
    </source>
</evidence>
<keyword evidence="5 7" id="KW-1133">Transmembrane helix</keyword>
<dbReference type="InterPro" id="IPR000326">
    <property type="entry name" value="PAP2/HPO"/>
</dbReference>
<evidence type="ECO:0000256" key="6">
    <source>
        <dbReference type="ARBA" id="ARBA00023136"/>
    </source>
</evidence>
<dbReference type="PANTHER" id="PTHR14969:SF62">
    <property type="entry name" value="DECAPRENYLPHOSPHORYL-5-PHOSPHORIBOSE PHOSPHATASE RV3807C-RELATED"/>
    <property type="match status" value="1"/>
</dbReference>
<dbReference type="InterPro" id="IPR036938">
    <property type="entry name" value="PAP2/HPO_sf"/>
</dbReference>
<evidence type="ECO:0000256" key="2">
    <source>
        <dbReference type="ARBA" id="ARBA00022475"/>
    </source>
</evidence>
<feature type="transmembrane region" description="Helical" evidence="7">
    <location>
        <begin position="99"/>
        <end position="127"/>
    </location>
</feature>
<comment type="caution">
    <text evidence="9">The sequence shown here is derived from an EMBL/GenBank/DDBJ whole genome shotgun (WGS) entry which is preliminary data.</text>
</comment>
<dbReference type="Proteomes" id="UP000050580">
    <property type="component" value="Unassembled WGS sequence"/>
</dbReference>
<comment type="subcellular location">
    <subcellularLocation>
        <location evidence="1">Cell membrane</location>
        <topology evidence="1">Multi-pass membrane protein</topology>
    </subcellularLocation>
</comment>
<evidence type="ECO:0000313" key="9">
    <source>
        <dbReference type="EMBL" id="KKW67833.1"/>
    </source>
</evidence>
<keyword evidence="6 7" id="KW-0472">Membrane</keyword>
<reference evidence="9 10" key="1">
    <citation type="submission" date="2015-05" db="EMBL/GenBank/DDBJ databases">
        <title>Draft genome sequence of Lampropedia sp. CT6, isolated from the microbial mat of a hot water spring, located at Manikaran, India.</title>
        <authorList>
            <person name="Tripathi C."/>
            <person name="Rani P."/>
            <person name="Mahato N.K."/>
            <person name="Lal R."/>
        </authorList>
    </citation>
    <scope>NUCLEOTIDE SEQUENCE [LARGE SCALE GENOMIC DNA]</scope>
    <source>
        <strain evidence="9 10">CT6</strain>
    </source>
</reference>
<evidence type="ECO:0000259" key="8">
    <source>
        <dbReference type="SMART" id="SM00014"/>
    </source>
</evidence>
<protein>
    <recommendedName>
        <fullName evidence="8">Phosphatidic acid phosphatase type 2/haloperoxidase domain-containing protein</fullName>
    </recommendedName>
</protein>
<feature type="transmembrane region" description="Helical" evidence="7">
    <location>
        <begin position="21"/>
        <end position="39"/>
    </location>
</feature>